<proteinExistence type="predicted"/>
<dbReference type="CDD" id="cd12797">
    <property type="entry name" value="M23_peptidase"/>
    <property type="match status" value="1"/>
</dbReference>
<dbReference type="SUPFAM" id="SSF51261">
    <property type="entry name" value="Duplicated hybrid motif"/>
    <property type="match status" value="1"/>
</dbReference>
<dbReference type="PROSITE" id="PS51782">
    <property type="entry name" value="LYSM"/>
    <property type="match status" value="1"/>
</dbReference>
<protein>
    <recommendedName>
        <fullName evidence="1">LysM domain-containing protein</fullName>
    </recommendedName>
</protein>
<evidence type="ECO:0000259" key="1">
    <source>
        <dbReference type="PROSITE" id="PS51782"/>
    </source>
</evidence>
<dbReference type="SUPFAM" id="SSF54106">
    <property type="entry name" value="LysM domain"/>
    <property type="match status" value="2"/>
</dbReference>
<dbReference type="Gene3D" id="2.70.70.10">
    <property type="entry name" value="Glucose Permease (Domain IIA)"/>
    <property type="match status" value="1"/>
</dbReference>
<dbReference type="PANTHER" id="PTHR21666">
    <property type="entry name" value="PEPTIDASE-RELATED"/>
    <property type="match status" value="1"/>
</dbReference>
<dbReference type="CDD" id="cd00118">
    <property type="entry name" value="LysM"/>
    <property type="match status" value="2"/>
</dbReference>
<dbReference type="InterPro" id="IPR011055">
    <property type="entry name" value="Dup_hybrid_motif"/>
</dbReference>
<dbReference type="GO" id="GO:0004222">
    <property type="term" value="F:metalloendopeptidase activity"/>
    <property type="evidence" value="ECO:0007669"/>
    <property type="project" value="TreeGrafter"/>
</dbReference>
<organism evidence="2 3">
    <name type="scientific">Candidatus Harrisonbacteria bacterium RIFCSPLOWO2_01_FULL_40_28</name>
    <dbReference type="NCBI Taxonomy" id="1798406"/>
    <lineage>
        <taxon>Bacteria</taxon>
        <taxon>Candidatus Harrisoniibacteriota</taxon>
    </lineage>
</organism>
<dbReference type="Gene3D" id="3.10.350.10">
    <property type="entry name" value="LysM domain"/>
    <property type="match status" value="2"/>
</dbReference>
<dbReference type="AlphaFoldDB" id="A0A1G1ZLV3"/>
<reference evidence="2 3" key="1">
    <citation type="journal article" date="2016" name="Nat. Commun.">
        <title>Thousands of microbial genomes shed light on interconnected biogeochemical processes in an aquifer system.</title>
        <authorList>
            <person name="Anantharaman K."/>
            <person name="Brown C.T."/>
            <person name="Hug L.A."/>
            <person name="Sharon I."/>
            <person name="Castelle C.J."/>
            <person name="Probst A.J."/>
            <person name="Thomas B.C."/>
            <person name="Singh A."/>
            <person name="Wilkins M.J."/>
            <person name="Karaoz U."/>
            <person name="Brodie E.L."/>
            <person name="Williams K.H."/>
            <person name="Hubbard S.S."/>
            <person name="Banfield J.F."/>
        </authorList>
    </citation>
    <scope>NUCLEOTIDE SEQUENCE [LARGE SCALE GENOMIC DNA]</scope>
</reference>
<accession>A0A1G1ZLV3</accession>
<dbReference type="InterPro" id="IPR018392">
    <property type="entry name" value="LysM"/>
</dbReference>
<dbReference type="InterPro" id="IPR050570">
    <property type="entry name" value="Cell_wall_metabolism_enzyme"/>
</dbReference>
<dbReference type="Pfam" id="PF01476">
    <property type="entry name" value="LysM"/>
    <property type="match status" value="2"/>
</dbReference>
<dbReference type="InterPro" id="IPR016047">
    <property type="entry name" value="M23ase_b-sheet_dom"/>
</dbReference>
<name>A0A1G1ZLV3_9BACT</name>
<dbReference type="Proteomes" id="UP000178517">
    <property type="component" value="Unassembled WGS sequence"/>
</dbReference>
<dbReference type="EMBL" id="MHJI01000017">
    <property type="protein sequence ID" value="OGY65419.1"/>
    <property type="molecule type" value="Genomic_DNA"/>
</dbReference>
<feature type="domain" description="LysM" evidence="1">
    <location>
        <begin position="104"/>
        <end position="148"/>
    </location>
</feature>
<evidence type="ECO:0000313" key="2">
    <source>
        <dbReference type="EMBL" id="OGY65419.1"/>
    </source>
</evidence>
<dbReference type="PANTHER" id="PTHR21666:SF270">
    <property type="entry name" value="MUREIN HYDROLASE ACTIVATOR ENVC"/>
    <property type="match status" value="1"/>
</dbReference>
<comment type="caution">
    <text evidence="2">The sequence shown here is derived from an EMBL/GenBank/DDBJ whole genome shotgun (WGS) entry which is preliminary data.</text>
</comment>
<gene>
    <name evidence="2" type="ORF">A3A04_01155</name>
</gene>
<dbReference type="SMART" id="SM00257">
    <property type="entry name" value="LysM"/>
    <property type="match status" value="2"/>
</dbReference>
<dbReference type="Pfam" id="PF01551">
    <property type="entry name" value="Peptidase_M23"/>
    <property type="match status" value="1"/>
</dbReference>
<sequence>MFVFCAVFIVAFLMGVGNVVPAQFLTASFIEDEELRTLGGPNDKNEEWQLHYSEGGQDMLVAQSPAVVDGIALSHAIQYGTFYESIISAPNPLSGVIPSRNGLMLYKIKQGDTISSLSAQFGISLNTIMWANQGVSKSSLRPGQEIVILPVTGVLHRVVAGESFESIANLYSVNLEELRTTNGNSEAALLLGEKIVIPQGKPLTGKKTALNVREDLLSLPGYFRIPTTGWNWGQTHSYNAVDIANQCGTPIYAAADGLVVEAYASGLNAGYGHFIKLEHPNDTATLYAHLEKLSVETGDLVKQGQLIGTIGNTGNTHGPTGCHLHFEVYGAKNPFAKY</sequence>
<dbReference type="STRING" id="1798406.A3A04_01155"/>
<dbReference type="InterPro" id="IPR036779">
    <property type="entry name" value="LysM_dom_sf"/>
</dbReference>
<evidence type="ECO:0000313" key="3">
    <source>
        <dbReference type="Proteomes" id="UP000178517"/>
    </source>
</evidence>